<dbReference type="Proteomes" id="UP001154078">
    <property type="component" value="Chromosome 6"/>
</dbReference>
<dbReference type="InterPro" id="IPR039048">
    <property type="entry name" value="Trub2"/>
</dbReference>
<sequence length="309" mass="34640">MLVKEAPVIWNLLKGIVCVYKPAEITCENLRKALLAKICADLNNMECRSISERVVIEGNPLEKLTVNVVPNLADHPAVVGPRYLPDELPASWSNYLGWNTCGILLFGLREGTRTAKYLRENRPMRAYKLKGTLGKATDNGLASGKVVEKSTWKHVTKSHMEKLLSSIQSSHQKQMFQLCGVDLQSQTAYDLAVQGPIRPANSKVPLLYGIKCIEFTPPNFVIEVHCINENESYLTTFIHEIGTKLHSTAHCTALQCVRHSCFTLEDALLKKHFTLQNVLTNMEKCSIKLEENKDLLYQKSASLTSINTE</sequence>
<feature type="domain" description="Pseudouridine synthase II N-terminal" evidence="2">
    <location>
        <begin position="100"/>
        <end position="227"/>
    </location>
</feature>
<keyword evidence="4" id="KW-1185">Reference proteome</keyword>
<evidence type="ECO:0000256" key="1">
    <source>
        <dbReference type="ARBA" id="ARBA00008999"/>
    </source>
</evidence>
<dbReference type="SUPFAM" id="SSF55120">
    <property type="entry name" value="Pseudouridine synthase"/>
    <property type="match status" value="1"/>
</dbReference>
<evidence type="ECO:0000313" key="4">
    <source>
        <dbReference type="Proteomes" id="UP001154078"/>
    </source>
</evidence>
<gene>
    <name evidence="3" type="ORF">MELIAE_LOCUS9699</name>
</gene>
<dbReference type="GO" id="GO:0009982">
    <property type="term" value="F:pseudouridine synthase activity"/>
    <property type="evidence" value="ECO:0007669"/>
    <property type="project" value="InterPro"/>
</dbReference>
<reference evidence="3" key="1">
    <citation type="submission" date="2021-12" db="EMBL/GenBank/DDBJ databases">
        <authorList>
            <person name="King R."/>
        </authorList>
    </citation>
    <scope>NUCLEOTIDE SEQUENCE</scope>
</reference>
<comment type="similarity">
    <text evidence="1">Belongs to the pseudouridine synthase TruB family.</text>
</comment>
<dbReference type="OrthoDB" id="9995526at2759"/>
<protein>
    <recommendedName>
        <fullName evidence="2">Pseudouridine synthase II N-terminal domain-containing protein</fullName>
    </recommendedName>
</protein>
<dbReference type="Pfam" id="PF01509">
    <property type="entry name" value="TruB_N"/>
    <property type="match status" value="1"/>
</dbReference>
<organism evidence="3 4">
    <name type="scientific">Brassicogethes aeneus</name>
    <name type="common">Rape pollen beetle</name>
    <name type="synonym">Meligethes aeneus</name>
    <dbReference type="NCBI Taxonomy" id="1431903"/>
    <lineage>
        <taxon>Eukaryota</taxon>
        <taxon>Metazoa</taxon>
        <taxon>Ecdysozoa</taxon>
        <taxon>Arthropoda</taxon>
        <taxon>Hexapoda</taxon>
        <taxon>Insecta</taxon>
        <taxon>Pterygota</taxon>
        <taxon>Neoptera</taxon>
        <taxon>Endopterygota</taxon>
        <taxon>Coleoptera</taxon>
        <taxon>Polyphaga</taxon>
        <taxon>Cucujiformia</taxon>
        <taxon>Nitidulidae</taxon>
        <taxon>Meligethinae</taxon>
        <taxon>Brassicogethes</taxon>
    </lineage>
</organism>
<name>A0A9P0FJV9_BRAAE</name>
<proteinExistence type="inferred from homology"/>
<evidence type="ECO:0000313" key="3">
    <source>
        <dbReference type="EMBL" id="CAH0559662.1"/>
    </source>
</evidence>
<dbReference type="GO" id="GO:0001522">
    <property type="term" value="P:pseudouridine synthesis"/>
    <property type="evidence" value="ECO:0007669"/>
    <property type="project" value="InterPro"/>
</dbReference>
<dbReference type="GO" id="GO:0003723">
    <property type="term" value="F:RNA binding"/>
    <property type="evidence" value="ECO:0007669"/>
    <property type="project" value="InterPro"/>
</dbReference>
<dbReference type="GO" id="GO:0006396">
    <property type="term" value="P:RNA processing"/>
    <property type="evidence" value="ECO:0007669"/>
    <property type="project" value="InterPro"/>
</dbReference>
<dbReference type="PANTHER" id="PTHR13195">
    <property type="entry name" value="PSEUDOURIDINE SYNTHASE-RELATED"/>
    <property type="match status" value="1"/>
</dbReference>
<dbReference type="EMBL" id="OV121137">
    <property type="protein sequence ID" value="CAH0559662.1"/>
    <property type="molecule type" value="Genomic_DNA"/>
</dbReference>
<dbReference type="PANTHER" id="PTHR13195:SF0">
    <property type="entry name" value="PSEUDOURIDYLATE SYNTHASE TRUB2, MITOCHONDRIAL"/>
    <property type="match status" value="1"/>
</dbReference>
<evidence type="ECO:0000259" key="2">
    <source>
        <dbReference type="Pfam" id="PF01509"/>
    </source>
</evidence>
<dbReference type="InterPro" id="IPR020103">
    <property type="entry name" value="PsdUridine_synth_cat_dom_sf"/>
</dbReference>
<dbReference type="AlphaFoldDB" id="A0A9P0FJV9"/>
<dbReference type="InterPro" id="IPR002501">
    <property type="entry name" value="PsdUridine_synth_N"/>
</dbReference>
<accession>A0A9P0FJV9</accession>
<dbReference type="Gene3D" id="3.30.2350.10">
    <property type="entry name" value="Pseudouridine synthase"/>
    <property type="match status" value="1"/>
</dbReference>